<evidence type="ECO:0000313" key="2">
    <source>
        <dbReference type="EMBL" id="MPN50559.1"/>
    </source>
</evidence>
<evidence type="ECO:0000259" key="1">
    <source>
        <dbReference type="Pfam" id="PF18133"/>
    </source>
</evidence>
<dbReference type="InterPro" id="IPR040644">
    <property type="entry name" value="HydF_tetramer"/>
</dbReference>
<name>A0A645IJA1_9ZZZZ</name>
<comment type="caution">
    <text evidence="2">The sequence shown here is derived from an EMBL/GenBank/DDBJ whole genome shotgun (WGS) entry which is preliminary data.</text>
</comment>
<protein>
    <recommendedName>
        <fullName evidence="1">Hydrogen maturase F tetramerization domain-containing protein</fullName>
    </recommendedName>
</protein>
<dbReference type="Pfam" id="PF18133">
    <property type="entry name" value="HydF_tetramer"/>
    <property type="match status" value="1"/>
</dbReference>
<accession>A0A645IJA1</accession>
<dbReference type="EMBL" id="VSSQ01114862">
    <property type="protein sequence ID" value="MPN50559.1"/>
    <property type="molecule type" value="Genomic_DNA"/>
</dbReference>
<reference evidence="2" key="1">
    <citation type="submission" date="2019-08" db="EMBL/GenBank/DDBJ databases">
        <authorList>
            <person name="Kucharzyk K."/>
            <person name="Murdoch R.W."/>
            <person name="Higgins S."/>
            <person name="Loffler F."/>
        </authorList>
    </citation>
    <scope>NUCLEOTIDE SEQUENCE</scope>
</reference>
<feature type="domain" description="Hydrogen maturase F tetramerization" evidence="1">
    <location>
        <begin position="3"/>
        <end position="115"/>
    </location>
</feature>
<dbReference type="AlphaFoldDB" id="A0A645IJA1"/>
<sequence length="118" mass="13239">MKFFAESASAVEKLTEKSRVLIAEACTHAPLTEDIGREKIPRMLRRKFGEKLTIDVVSGSDFLDDLSSYDLIIHCGACMFNRKYVMSRIEQAKSQGVPMTNYGVIIAYLSGILDKIDM</sequence>
<organism evidence="2">
    <name type="scientific">bioreactor metagenome</name>
    <dbReference type="NCBI Taxonomy" id="1076179"/>
    <lineage>
        <taxon>unclassified sequences</taxon>
        <taxon>metagenomes</taxon>
        <taxon>ecological metagenomes</taxon>
    </lineage>
</organism>
<gene>
    <name evidence="2" type="ORF">SDC9_198186</name>
</gene>
<proteinExistence type="predicted"/>
<dbReference type="Gene3D" id="3.40.50.11410">
    <property type="match status" value="1"/>
</dbReference>